<feature type="transmembrane region" description="Helical" evidence="1">
    <location>
        <begin position="12"/>
        <end position="33"/>
    </location>
</feature>
<name>A0A9X1RYU5_9FLAO</name>
<evidence type="ECO:0000313" key="3">
    <source>
        <dbReference type="Proteomes" id="UP001139414"/>
    </source>
</evidence>
<gene>
    <name evidence="2" type="ORF">LGQ90_12680</name>
</gene>
<proteinExistence type="predicted"/>
<dbReference type="RefSeq" id="WP_229341550.1">
    <property type="nucleotide sequence ID" value="NZ_JAJBZG010000005.1"/>
</dbReference>
<evidence type="ECO:0000313" key="2">
    <source>
        <dbReference type="EMBL" id="MCB7482119.1"/>
    </source>
</evidence>
<dbReference type="EMBL" id="JAJBZG010000005">
    <property type="protein sequence ID" value="MCB7482119.1"/>
    <property type="molecule type" value="Genomic_DNA"/>
</dbReference>
<organism evidence="2 3">
    <name type="scientific">Christiangramia sediminis</name>
    <dbReference type="NCBI Taxonomy" id="2881336"/>
    <lineage>
        <taxon>Bacteria</taxon>
        <taxon>Pseudomonadati</taxon>
        <taxon>Bacteroidota</taxon>
        <taxon>Flavobacteriia</taxon>
        <taxon>Flavobacteriales</taxon>
        <taxon>Flavobacteriaceae</taxon>
        <taxon>Christiangramia</taxon>
    </lineage>
</organism>
<keyword evidence="1" id="KW-0812">Transmembrane</keyword>
<protein>
    <submittedName>
        <fullName evidence="2">Uncharacterized protein</fullName>
    </submittedName>
</protein>
<keyword evidence="3" id="KW-1185">Reference proteome</keyword>
<comment type="caution">
    <text evidence="2">The sequence shown here is derived from an EMBL/GenBank/DDBJ whole genome shotgun (WGS) entry which is preliminary data.</text>
</comment>
<reference evidence="2" key="1">
    <citation type="submission" date="2021-10" db="EMBL/GenBank/DDBJ databases">
        <title>Gramella sp. ASW11-100T, isolated from marine sediment.</title>
        <authorList>
            <person name="Xia C."/>
        </authorList>
    </citation>
    <scope>NUCLEOTIDE SEQUENCE</scope>
    <source>
        <strain evidence="2">ASW11-100</strain>
    </source>
</reference>
<accession>A0A9X1RYU5</accession>
<dbReference type="AlphaFoldDB" id="A0A9X1RYU5"/>
<sequence length="45" mass="5015">MLSQLTIPLVNWNLGTGIILFFGVVCLVLILIVNNMVNSDQKKNK</sequence>
<evidence type="ECO:0000256" key="1">
    <source>
        <dbReference type="SAM" id="Phobius"/>
    </source>
</evidence>
<dbReference type="Proteomes" id="UP001139414">
    <property type="component" value="Unassembled WGS sequence"/>
</dbReference>
<keyword evidence="1" id="KW-1133">Transmembrane helix</keyword>
<keyword evidence="1" id="KW-0472">Membrane</keyword>